<dbReference type="PANTHER" id="PTHR45656">
    <property type="entry name" value="PROTEIN CBR-CLEC-78"/>
    <property type="match status" value="1"/>
</dbReference>
<dbReference type="InterPro" id="IPR036465">
    <property type="entry name" value="vWFA_dom_sf"/>
</dbReference>
<feature type="domain" description="Sushi" evidence="24">
    <location>
        <begin position="2129"/>
        <end position="2191"/>
    </location>
</feature>
<dbReference type="GO" id="GO:0016020">
    <property type="term" value="C:membrane"/>
    <property type="evidence" value="ECO:0007669"/>
    <property type="project" value="UniProtKB-SubCell"/>
</dbReference>
<evidence type="ECO:0000256" key="9">
    <source>
        <dbReference type="ARBA" id="ARBA00022729"/>
    </source>
</evidence>
<feature type="domain" description="Sushi" evidence="24">
    <location>
        <begin position="2192"/>
        <end position="2250"/>
    </location>
</feature>
<dbReference type="CDD" id="cd00054">
    <property type="entry name" value="EGF_CA"/>
    <property type="match status" value="7"/>
</dbReference>
<dbReference type="GO" id="GO:0005634">
    <property type="term" value="C:nucleus"/>
    <property type="evidence" value="ECO:0007669"/>
    <property type="project" value="UniProtKB-SubCell"/>
</dbReference>
<proteinExistence type="predicted"/>
<feature type="domain" description="Sushi" evidence="24">
    <location>
        <begin position="3144"/>
        <end position="3201"/>
    </location>
</feature>
<feature type="chain" id="PRO_5044573422" description="Sushi, von Willebrand factor type A, EGF and pentraxin domain-containing protein 1" evidence="20">
    <location>
        <begin position="25"/>
        <end position="3542"/>
    </location>
</feature>
<feature type="domain" description="Sushi" evidence="24">
    <location>
        <begin position="1888"/>
        <end position="1945"/>
    </location>
</feature>
<feature type="domain" description="Sushi" evidence="24">
    <location>
        <begin position="2309"/>
        <end position="2366"/>
    </location>
</feature>
<feature type="domain" description="Sushi" evidence="24">
    <location>
        <begin position="478"/>
        <end position="542"/>
    </location>
</feature>
<feature type="disulfide bond" evidence="18">
    <location>
        <begin position="3472"/>
        <end position="3482"/>
    </location>
</feature>
<evidence type="ECO:0000313" key="26">
    <source>
        <dbReference type="Proteomes" id="UP000221080"/>
    </source>
</evidence>
<dbReference type="InterPro" id="IPR000152">
    <property type="entry name" value="EGF-type_Asp/Asn_hydroxyl_site"/>
</dbReference>
<keyword evidence="15" id="KW-0325">Glycoprotein</keyword>
<feature type="disulfide bond" evidence="18">
    <location>
        <begin position="3504"/>
        <end position="3514"/>
    </location>
</feature>
<keyword evidence="26" id="KW-1185">Reference proteome</keyword>
<feature type="disulfide bond" evidence="19">
    <location>
        <begin position="2453"/>
        <end position="2480"/>
    </location>
</feature>
<dbReference type="RefSeq" id="XP_053537864.1">
    <property type="nucleotide sequence ID" value="XM_053681889.1"/>
</dbReference>
<feature type="disulfide bond" evidence="19">
    <location>
        <begin position="3172"/>
        <end position="3199"/>
    </location>
</feature>
<keyword evidence="16" id="KW-0539">Nucleus</keyword>
<dbReference type="SMART" id="SM00327">
    <property type="entry name" value="VWA"/>
    <property type="match status" value="1"/>
</dbReference>
<dbReference type="GO" id="GO:0007155">
    <property type="term" value="P:cell adhesion"/>
    <property type="evidence" value="ECO:0007669"/>
    <property type="project" value="UniProtKB-KW"/>
</dbReference>
<feature type="disulfide bond" evidence="19">
    <location>
        <begin position="2279"/>
        <end position="2306"/>
    </location>
</feature>
<feature type="domain" description="Sushi" evidence="24">
    <location>
        <begin position="1674"/>
        <end position="1731"/>
    </location>
</feature>
<feature type="domain" description="Sushi" evidence="24">
    <location>
        <begin position="706"/>
        <end position="769"/>
    </location>
</feature>
<feature type="disulfide bond" evidence="19">
    <location>
        <begin position="1858"/>
        <end position="1885"/>
    </location>
</feature>
<dbReference type="FunFam" id="2.10.25.10:FF:000031">
    <property type="entry name" value="neurogenic locus notch homolog protein 3"/>
    <property type="match status" value="1"/>
</dbReference>
<dbReference type="PROSITE" id="PS51828">
    <property type="entry name" value="PTX_2"/>
    <property type="match status" value="1"/>
</dbReference>
<feature type="domain" description="Sushi" evidence="24">
    <location>
        <begin position="2540"/>
        <end position="2618"/>
    </location>
</feature>
<feature type="domain" description="Sushi" evidence="24">
    <location>
        <begin position="2851"/>
        <end position="2908"/>
    </location>
</feature>
<dbReference type="SUPFAM" id="SSF57196">
    <property type="entry name" value="EGF/Laminin"/>
    <property type="match status" value="1"/>
</dbReference>
<evidence type="ECO:0000256" key="18">
    <source>
        <dbReference type="PROSITE-ProRule" id="PRU00076"/>
    </source>
</evidence>
<feature type="disulfide bond" evidence="19">
    <location>
        <begin position="388"/>
        <end position="415"/>
    </location>
</feature>
<dbReference type="SMART" id="SM00032">
    <property type="entry name" value="CCP"/>
    <property type="match status" value="34"/>
</dbReference>
<feature type="disulfide bond" evidence="18">
    <location>
        <begin position="1243"/>
        <end position="1252"/>
    </location>
</feature>
<keyword evidence="12" id="KW-0130">Cell adhesion</keyword>
<feature type="domain" description="Sushi" evidence="24">
    <location>
        <begin position="3261"/>
        <end position="3318"/>
    </location>
</feature>
<feature type="domain" description="EGF-like" evidence="21">
    <location>
        <begin position="1731"/>
        <end position="1770"/>
    </location>
</feature>
<evidence type="ECO:0000256" key="10">
    <source>
        <dbReference type="ARBA" id="ARBA00022737"/>
    </source>
</evidence>
<feature type="domain" description="EGF-like" evidence="21">
    <location>
        <begin position="1255"/>
        <end position="1291"/>
    </location>
</feature>
<dbReference type="Pfam" id="PF02494">
    <property type="entry name" value="HYR"/>
    <property type="match status" value="2"/>
</dbReference>
<dbReference type="OrthoDB" id="6515930at2759"/>
<dbReference type="PROSITE" id="PS50825">
    <property type="entry name" value="HYR"/>
    <property type="match status" value="2"/>
</dbReference>
<dbReference type="CTD" id="79987"/>
<feature type="domain" description="Sushi" evidence="24">
    <location>
        <begin position="2483"/>
        <end position="2539"/>
    </location>
</feature>
<dbReference type="PROSITE" id="PS00010">
    <property type="entry name" value="ASX_HYDROXYL"/>
    <property type="match status" value="6"/>
</dbReference>
<feature type="domain" description="Sushi" evidence="24">
    <location>
        <begin position="418"/>
        <end position="477"/>
    </location>
</feature>
<keyword evidence="9 20" id="KW-0732">Signal</keyword>
<feature type="disulfide bond" evidence="19">
    <location>
        <begin position="2589"/>
        <end position="2616"/>
    </location>
</feature>
<feature type="domain" description="Sushi" evidence="24">
    <location>
        <begin position="1830"/>
        <end position="1887"/>
    </location>
</feature>
<feature type="disulfide bond" evidence="18">
    <location>
        <begin position="3522"/>
        <end position="3531"/>
    </location>
</feature>
<dbReference type="GO" id="GO:0005102">
    <property type="term" value="F:signaling receptor binding"/>
    <property type="evidence" value="ECO:0007669"/>
    <property type="project" value="UniProtKB-ARBA"/>
</dbReference>
<dbReference type="InterPro" id="IPR013032">
    <property type="entry name" value="EGF-like_CS"/>
</dbReference>
<name>A0A2D0RDT4_ICTPU</name>
<evidence type="ECO:0000256" key="2">
    <source>
        <dbReference type="ARBA" id="ARBA00004170"/>
    </source>
</evidence>
<dbReference type="CDD" id="cd01450">
    <property type="entry name" value="vWFA_subfamily_ECM"/>
    <property type="match status" value="1"/>
</dbReference>
<feature type="domain" description="Sushi" evidence="24">
    <location>
        <begin position="3382"/>
        <end position="3438"/>
    </location>
</feature>
<dbReference type="FunFam" id="2.10.25.10:FF:000122">
    <property type="entry name" value="Protein crumbs homolog 2"/>
    <property type="match status" value="1"/>
</dbReference>
<dbReference type="KEGG" id="ipu:108267957"/>
<evidence type="ECO:0000256" key="15">
    <source>
        <dbReference type="ARBA" id="ARBA00023180"/>
    </source>
</evidence>
<dbReference type="InterPro" id="IPR001881">
    <property type="entry name" value="EGF-like_Ca-bd_dom"/>
</dbReference>
<dbReference type="Gene3D" id="3.40.50.410">
    <property type="entry name" value="von Willebrand factor, type A domain"/>
    <property type="match status" value="1"/>
</dbReference>
<dbReference type="InterPro" id="IPR000436">
    <property type="entry name" value="Sushi_SCR_CCP_dom"/>
</dbReference>
<feature type="disulfide bond" evidence="19">
    <location>
        <begin position="1702"/>
        <end position="1729"/>
    </location>
</feature>
<dbReference type="SMART" id="SM01411">
    <property type="entry name" value="Ephrin_rec_like"/>
    <property type="match status" value="4"/>
</dbReference>
<dbReference type="PROSITE" id="PS01186">
    <property type="entry name" value="EGF_2"/>
    <property type="match status" value="9"/>
</dbReference>
<evidence type="ECO:0000256" key="13">
    <source>
        <dbReference type="ARBA" id="ARBA00023136"/>
    </source>
</evidence>
<dbReference type="PROSITE" id="PS50234">
    <property type="entry name" value="VWFA"/>
    <property type="match status" value="1"/>
</dbReference>
<reference evidence="27 28" key="2">
    <citation type="submission" date="2025-04" db="UniProtKB">
        <authorList>
            <consortium name="RefSeq"/>
        </authorList>
    </citation>
    <scope>IDENTIFICATION</scope>
    <source>
        <tissue evidence="27 28">Blood</tissue>
    </source>
</reference>
<feature type="domain" description="Sushi" evidence="24">
    <location>
        <begin position="2367"/>
        <end position="2424"/>
    </location>
</feature>
<evidence type="ECO:0000259" key="25">
    <source>
        <dbReference type="PROSITE" id="PS51828"/>
    </source>
</evidence>
<dbReference type="Gene3D" id="2.10.25.10">
    <property type="entry name" value="Laminin"/>
    <property type="match status" value="10"/>
</dbReference>
<dbReference type="PROSITE" id="PS01187">
    <property type="entry name" value="EGF_CA"/>
    <property type="match status" value="3"/>
</dbReference>
<dbReference type="FunFam" id="2.10.25.10:FF:000225">
    <property type="entry name" value="Sushi, von Willebrand factor type A, EGF and pentraxin domain containing 1"/>
    <property type="match status" value="1"/>
</dbReference>
<evidence type="ECO:0000256" key="7">
    <source>
        <dbReference type="ARBA" id="ARBA00022536"/>
    </source>
</evidence>
<feature type="disulfide bond" evidence="19">
    <location>
        <begin position="3230"/>
        <end position="3257"/>
    </location>
</feature>
<protein>
    <recommendedName>
        <fullName evidence="17">Sushi, von Willebrand factor type A, EGF and pentraxin domain-containing protein 1</fullName>
    </recommendedName>
</protein>
<dbReference type="GO" id="GO:0005509">
    <property type="term" value="F:calcium ion binding"/>
    <property type="evidence" value="ECO:0007669"/>
    <property type="project" value="InterPro"/>
</dbReference>
<dbReference type="FunFam" id="2.60.120.200:FF:000012">
    <property type="entry name" value="neuronal pentraxin receptor"/>
    <property type="match status" value="1"/>
</dbReference>
<feature type="disulfide bond" evidence="19">
    <location>
        <begin position="2705"/>
        <end position="2732"/>
    </location>
</feature>
<evidence type="ECO:0000256" key="8">
    <source>
        <dbReference type="ARBA" id="ARBA00022659"/>
    </source>
</evidence>
<feature type="domain" description="EGF-like" evidence="21">
    <location>
        <begin position="3468"/>
        <end position="3500"/>
    </location>
</feature>
<dbReference type="Pfam" id="PF07699">
    <property type="entry name" value="Ephrin_rec_like"/>
    <property type="match status" value="4"/>
</dbReference>
<feature type="disulfide bond" evidence="19">
    <location>
        <begin position="2647"/>
        <end position="2674"/>
    </location>
</feature>
<feature type="domain" description="HYR" evidence="23">
    <location>
        <begin position="541"/>
        <end position="623"/>
    </location>
</feature>
<dbReference type="Pfam" id="PF12947">
    <property type="entry name" value="EGF_3"/>
    <property type="match status" value="1"/>
</dbReference>
<sequence length="3542" mass="384915">MASLRFSVTVWFSLVIWSLLRTSGSIVPSQTRRNISESAESKVERLGQTFRHNVRMLRERGGRLELVFLVDESSSVGASNFRSELHFVRKMLSDFPVAPEATRVALITFSSKNHVLTRVDYISAPKAHQHKCSLFNKEIPAITYRGGGTYTRGAFQRAAQILRNSRLNATKVIFLITDGYSNGGDPRPVAAVLRRSGVEIFTLGIWQGNIRELHDMASHPKDQHCYFVHNFAEFEALARHALHEDLPSGGYIQDDMSYCSSLCVDGKDCCDLMASCKCGTHTGQYDCVCEKGHYGKGLKLECTACPPGTYKPEAVPGGVGTCLSCPDPQHTSRPGSTSMSDCVCNEGYTRHNHTCQAVVCAVLSPPQNGFFIQSMCNNQYNSACGVRCLPGFELQGSSIRLCQADGTWSGAPPTCTVRSCPALSTPQHGQLNCSNGDSSARLECAVRCQKGYRLEGKAKLTCLPSLQWSSPPPRCVEVRCSPMVTSEQVRLSPPACGKRAMRSGAVCRFSCRRGYRLLGNPEVRCLPSGDWSNNIHKVTCADAEPPWIQCPENIVTQTNKHQGSSNVTLSAPVLRDNSGDEVVVQVTPILSPAQPFPIGTEVITYTATDPAGNKANCSFTVTVIDMEPPLIDRCRSPPTIQATDTETPVYWEEPQFSDNSGAQLNISSTHSSGDPFPAGETAVYYTATDPSGNNRTCELIITVQGSTCEQPYVPVNANFSCLKEEKGVNCTLDCKEGYSLTQNAVHSYFCPNNGRWEPPRAPDRPDCSQNRIANNGFKPFEMLFKASHCNDPDLLKSFTGDFTNILGDIVPKICGGDEVNCKLEVMTQGQCLEYNYDYPNGFAIGPGGWSSNGQDYAYFDSGFSPDHQRTRLQQDGVFHHTSQLRGKRHREITGPTRDQKIQIYFNITASIPLPLSRNDSVEVANQKRLLRTLELLTNRLKRTLSKQPLSSFHVSSEMIVADPKSLESRKASLYCRPGSVLKGRMCVQCPVGTYFSVDYAECESCRRGSYQDEEGQTECKLCPDGFSTPYLHSRSLSECRAQCKPGSSSLSGLETCESCPLGQYQPGFGSRKCDPCPPKTSTVNRGAMDQSECGVPCSAGHFSRTGLAPCYPCPRDYYQPEEGRSYCLSCPFYGTTTVTGAKTIQHCSTFGSSFLPKEESVTTAPESPVIRDYQASSQMFHECFLNPCQNQGTCEEVGVGYVCTCLPGFTGAKCESDINECDSAPCQNGGLCRDRVGGFQCQCKSGFVGSLCEVDVNECSSSPCLNEGVCVDDVNRFSCSCTDGFTGPRCELEIDECESRPCQNGGVCKDLEAGYSCSCNQGFTGESCEVNIDECYTAPCLNGGACVDAVNDFRCDCVSGFSGKLCQIDEDECESNPCLNGATCKDEVGSYTCRCPPGFNGTRCETEMSSSFNLEFEVSGIHGYVMMDGTMPALTQITCTFWMRSSDTVNYGTPVSYAVDGGSDNAFLLIDYNGWVLYVNGKEKITDCPAVNDGRWHHIGVTWRNTDGDWRIYIDGSPSDGGKGLSMGSTIPGGGALVLGQDQDQRGEGFNPVESFVGSLSQLNIWNYVLSPQQMRSLANTCPSDLQRGNVFAWPDFLHGITGRVKTSPKSMFCADCPLLQDTVPNLRSSSPAVKPGSQVKFSCNPGYYLVGEPVQKCLNRGAWSHAQPLCERVNCGTPPALVHGLYRGDDFYAGSSVLYQCKPGFYLLGESKMQCGNNGKWSGNLPACLDMDECALGSDCDENASCQNTDGSYTCTCIYPFTGDGRSCTALSCSPPTVPKHGLLEGTNFTYRSKVTFSCEKGYILQGPTEIQCQSDLTWNRVPPSCQPVTCSEPPAVDNADISLNGKVYLSTLTYTCIKGYRLQGQGELQCEASGKWTSPAPFCARVNCGDPPPLKDAVVKGDNFTLGSQVHHICKEGYTLLGSETQECLPSGEWSREFSQCVPRSCGPPPPVDHAHPDTGHKLFGDTAIYFCYDGYTAGNNTKLFCNAKGIWAPPEGHSMPYCIATFCQRPPDLPHAILDSIYKPKYASNTEVSYKCEEGFMLNTTATLKCLMGGEWSPSPMDIGCVPIRCSKPENIERGYVSGTNYNFGAVIAYSCDKGYYIRGEKRRTCMANGEWGGVLPTCQPISCSTPPPLINGYIQDSTMKANYVYNSKVTYTCNSGYRLTGKADRICMANKLWSNIDPPICKLLTCPQPPAILHGYYRGSIFQVGSKVEYVCDEGYELNGHAIWTCLKYGKWDKIKTPHCSPVQCVEPPLEENHLVLRSLDSNSGTVELSCEDGYVLHGAKILRCTPSQEWNDSFPVCKQVSCGPPPEVSFGDPSLASTYFGSVVTYSCMAGFTLQKEASVSCQADGHWSTPHPECIPVECPHPEEISNGIVDVQGLMYLSTALYSCKPGYDLVGNSTVICGQSGLWIGGVPACHPIECPPPKEIPNGFAKFSQLLFSRSVTYTCHRGYSLVGPEILTCLENGTWDKEVPSCQQIYCLPPSPIENGFVEGRDHKFGVTIFYSCFPGFLLVGQSHLTCEERGWSSSVPTCTPADCGLPPHIDFGDYFKIQDPTTELTGDKPVDIPSPADTSFLHGTMVQYSCHAGYEMSGTVALVCQEDGTWNGTAPKCVPAKCDTPRDPEHGSATVTDTVLGRLVEYSCDEGYELYGPTVQQCISGHQWSNEAPQCVPVNCGDPGGIANGEVIGSYFHFKGVIQYECHVGFVLQGLETRTCQMDGKWDSKAPWCKAVSCGRPVVSSDVLIKGDDYTFGKRLLFSCHSGFILHGTHTSVCLANGTWSENAPKCLPANCGRPPIIQNGRVTGTNYGYNGKVKYECNVGYTLAGNPTLICGGDGLWDDPPPRCDIVTCDPPEDISHGFLNGSSFNFEDVVEYVCFPGYETVGSPILRCAADGTWLGKVPECRLCICNTPVLRFGAVLGRDHTCGATVWFRCDEGYTILGPTESVCDKGGLWSPGVPICSRGSCLTPPPAVPNAVVIGGTVVPDGVTYGCRQGYRLSGNPYLSCGRLGRWEVPTLQCDPVSCGKPPPVSNAEIVESDFTYGNKAQYRCKDGYKLVTQTDAVNCQSDGTWSKHSVRCQPIPCSLPTNLTHVVVTGGQLTPVGGIVTISCMPGFYLEGAALSECELFGRWSPSFSSNSCVPVVCEKPLPILHGNIKGENYNYGDMIVYTCLPGFELQGHEVQICQGDRTWSGSPPECVATSCGPPPIVENAVSVPTGESYRSNVTYICNTGMNLIGPQNLTCQADGAWSSPTPTCEAPKGCERPEGLLNGKVQEQSLVSWKALEFSCNKGYTLHGESLVVCMGNGSWSSPFPICTPQSCPPPPRLTGNNVNTTLFLVGQTVPVNCPKGQQVKGRQSQGTAIITCRSDQTWTPIRAVCARVSCGPPLHMANGVVRGAMFQLGDVAVYSCFEGYVMEGTSRSVCLENGTWTPPPSCRAVCWLQCQNGGVCQRPNICSCPEGWMGRLCEEPICILPCLNGGRCVAPYQCECPRGWSGTRCHAAVCSSPCQNGGRCIRPNRCRCIQGWGGPDCSRKRKPGYFHF</sequence>
<feature type="domain" description="EGF-like" evidence="21">
    <location>
        <begin position="1217"/>
        <end position="1253"/>
    </location>
</feature>
<dbReference type="PROSITE" id="PS50923">
    <property type="entry name" value="SUSHI"/>
    <property type="match status" value="34"/>
</dbReference>
<dbReference type="PANTHER" id="PTHR45656:SF4">
    <property type="entry name" value="PROTEIN CBR-CLEC-78"/>
    <property type="match status" value="1"/>
</dbReference>
<feature type="disulfide bond" evidence="19">
    <location>
        <begin position="1800"/>
        <end position="1827"/>
    </location>
</feature>
<dbReference type="GeneID" id="108267957"/>
<feature type="domain" description="Sushi" evidence="24">
    <location>
        <begin position="2677"/>
        <end position="2734"/>
    </location>
</feature>
<dbReference type="Pfam" id="PF00354">
    <property type="entry name" value="Pentaxin"/>
    <property type="match status" value="1"/>
</dbReference>
<feature type="domain" description="VWFA" evidence="22">
    <location>
        <begin position="65"/>
        <end position="246"/>
    </location>
</feature>
<dbReference type="FunFam" id="2.10.70.10:FF:000003">
    <property type="entry name" value="Versican core protein"/>
    <property type="match status" value="1"/>
</dbReference>
<feature type="domain" description="Sushi" evidence="24">
    <location>
        <begin position="2735"/>
        <end position="2792"/>
    </location>
</feature>
<feature type="disulfide bond" evidence="19">
    <location>
        <begin position="2821"/>
        <end position="2848"/>
    </location>
</feature>
<dbReference type="CDD" id="cd00033">
    <property type="entry name" value="CCP"/>
    <property type="match status" value="33"/>
</dbReference>
<feature type="disulfide bond" evidence="18">
    <location>
        <begin position="1395"/>
        <end position="1404"/>
    </location>
</feature>
<dbReference type="Pfam" id="PF00084">
    <property type="entry name" value="Sushi"/>
    <property type="match status" value="33"/>
</dbReference>
<feature type="signal peptide" evidence="20">
    <location>
        <begin position="1"/>
        <end position="24"/>
    </location>
</feature>
<evidence type="ECO:0000256" key="11">
    <source>
        <dbReference type="ARBA" id="ARBA00022837"/>
    </source>
</evidence>
<dbReference type="InterPro" id="IPR002035">
    <property type="entry name" value="VWF_A"/>
</dbReference>
<feature type="domain" description="Sushi" evidence="24">
    <location>
        <begin position="358"/>
        <end position="417"/>
    </location>
</feature>
<dbReference type="SMART" id="SM00179">
    <property type="entry name" value="EGF_CA"/>
    <property type="match status" value="7"/>
</dbReference>
<feature type="disulfide bond" evidence="18">
    <location>
        <begin position="1281"/>
        <end position="1290"/>
    </location>
</feature>
<dbReference type="GO" id="GO:0030855">
    <property type="term" value="P:epithelial cell differentiation"/>
    <property type="evidence" value="ECO:0007669"/>
    <property type="project" value="UniProtKB-ARBA"/>
</dbReference>
<dbReference type="FunFam" id="2.10.50.10:FF:000018">
    <property type="entry name" value="Sushi, von Willebrand factor type A, EGF and pentraxin domain-containing 1"/>
    <property type="match status" value="2"/>
</dbReference>
<dbReference type="SUPFAM" id="SSF57184">
    <property type="entry name" value="Growth factor receptor domain"/>
    <property type="match status" value="3"/>
</dbReference>
<evidence type="ECO:0000256" key="14">
    <source>
        <dbReference type="ARBA" id="ARBA00023157"/>
    </source>
</evidence>
<dbReference type="SUPFAM" id="SSF49899">
    <property type="entry name" value="Concanavalin A-like lectins/glucanases"/>
    <property type="match status" value="1"/>
</dbReference>
<organism evidence="26 27">
    <name type="scientific">Ictalurus punctatus</name>
    <name type="common">Channel catfish</name>
    <name type="synonym">Silurus punctatus</name>
    <dbReference type="NCBI Taxonomy" id="7998"/>
    <lineage>
        <taxon>Eukaryota</taxon>
        <taxon>Metazoa</taxon>
        <taxon>Chordata</taxon>
        <taxon>Craniata</taxon>
        <taxon>Vertebrata</taxon>
        <taxon>Euteleostomi</taxon>
        <taxon>Actinopterygii</taxon>
        <taxon>Neopterygii</taxon>
        <taxon>Teleostei</taxon>
        <taxon>Ostariophysi</taxon>
        <taxon>Siluriformes</taxon>
        <taxon>Ictaluridae</taxon>
        <taxon>Ictalurus</taxon>
    </lineage>
</organism>
<keyword evidence="5" id="KW-0963">Cytoplasm</keyword>
<feature type="domain" description="Sushi" evidence="24">
    <location>
        <begin position="2425"/>
        <end position="2482"/>
    </location>
</feature>
<feature type="disulfide bond" evidence="19">
    <location>
        <begin position="2994"/>
        <end position="3021"/>
    </location>
</feature>
<feature type="domain" description="Sushi" evidence="24">
    <location>
        <begin position="3024"/>
        <end position="3082"/>
    </location>
</feature>
<dbReference type="InterPro" id="IPR051277">
    <property type="entry name" value="SEZ6_CSMD_C4BPB_Regulators"/>
</dbReference>
<evidence type="ECO:0000256" key="20">
    <source>
        <dbReference type="SAM" id="SignalP"/>
    </source>
</evidence>
<evidence type="ECO:0000313" key="28">
    <source>
        <dbReference type="RefSeq" id="XP_053537864.1"/>
    </source>
</evidence>
<feature type="domain" description="Sushi" evidence="24">
    <location>
        <begin position="1946"/>
        <end position="2007"/>
    </location>
</feature>
<evidence type="ECO:0000259" key="24">
    <source>
        <dbReference type="PROSITE" id="PS50923"/>
    </source>
</evidence>
<feature type="disulfide bond" evidence="19">
    <location>
        <begin position="2879"/>
        <end position="2906"/>
    </location>
</feature>
<feature type="domain" description="Sushi" evidence="24">
    <location>
        <begin position="3202"/>
        <end position="3259"/>
    </location>
</feature>
<feature type="domain" description="Sushi" evidence="24">
    <location>
        <begin position="2793"/>
        <end position="2850"/>
    </location>
</feature>
<dbReference type="GO" id="GO:0051239">
    <property type="term" value="P:regulation of multicellular organismal process"/>
    <property type="evidence" value="ECO:0007669"/>
    <property type="project" value="UniProtKB-ARBA"/>
</dbReference>
<dbReference type="Pfam" id="PF00008">
    <property type="entry name" value="EGF"/>
    <property type="match status" value="6"/>
</dbReference>
<dbReference type="FunFam" id="2.10.70.10:FF:000179">
    <property type="entry name" value="sushi, von Willebrand factor type A, EGF and pentraxin domain-containing protein 1 isoform X2"/>
    <property type="match status" value="1"/>
</dbReference>
<dbReference type="InterPro" id="IPR009030">
    <property type="entry name" value="Growth_fac_rcpt_cys_sf"/>
</dbReference>
<dbReference type="Pfam" id="PF00092">
    <property type="entry name" value="VWA"/>
    <property type="match status" value="1"/>
</dbReference>
<feature type="domain" description="Sushi" evidence="24">
    <location>
        <begin position="1615"/>
        <end position="1673"/>
    </location>
</feature>
<dbReference type="InterPro" id="IPR001759">
    <property type="entry name" value="PTX_dom"/>
</dbReference>
<dbReference type="FunFam" id="2.10.25.10:FF:000038">
    <property type="entry name" value="Fibrillin 2"/>
    <property type="match status" value="1"/>
</dbReference>
<feature type="domain" description="Sushi" evidence="24">
    <location>
        <begin position="2619"/>
        <end position="2676"/>
    </location>
</feature>
<feature type="disulfide bond" evidence="19">
    <location>
        <begin position="2395"/>
        <end position="2422"/>
    </location>
</feature>
<dbReference type="GO" id="GO:0005576">
    <property type="term" value="C:extracellular region"/>
    <property type="evidence" value="ECO:0007669"/>
    <property type="project" value="UniProtKB-SubCell"/>
</dbReference>
<dbReference type="InterPro" id="IPR013320">
    <property type="entry name" value="ConA-like_dom_sf"/>
</dbReference>
<evidence type="ECO:0000259" key="23">
    <source>
        <dbReference type="PROSITE" id="PS50825"/>
    </source>
</evidence>
<feature type="domain" description="Sushi" evidence="24">
    <location>
        <begin position="2008"/>
        <end position="2070"/>
    </location>
</feature>
<feature type="disulfide bond" evidence="19">
    <location>
        <begin position="2099"/>
        <end position="2126"/>
    </location>
</feature>
<feature type="disulfide bond" evidence="19">
    <location>
        <begin position="3289"/>
        <end position="3316"/>
    </location>
</feature>
<feature type="domain" description="EGF-like" evidence="21">
    <location>
        <begin position="1331"/>
        <end position="1367"/>
    </location>
</feature>
<feature type="domain" description="EGF-like" evidence="21">
    <location>
        <begin position="3501"/>
        <end position="3532"/>
    </location>
</feature>
<keyword evidence="6" id="KW-0964">Secreted</keyword>
<reference evidence="26" key="1">
    <citation type="journal article" date="2016" name="Nat. Commun.">
        <title>The channel catfish genome sequence provides insights into the evolution of scale formation in teleosts.</title>
        <authorList>
            <person name="Liu Z."/>
            <person name="Liu S."/>
            <person name="Yao J."/>
            <person name="Bao L."/>
            <person name="Zhang J."/>
            <person name="Li Y."/>
            <person name="Jiang C."/>
            <person name="Sun L."/>
            <person name="Wang R."/>
            <person name="Zhang Y."/>
            <person name="Zhou T."/>
            <person name="Zeng Q."/>
            <person name="Fu Q."/>
            <person name="Gao S."/>
            <person name="Li N."/>
            <person name="Koren S."/>
            <person name="Jiang Y."/>
            <person name="Zimin A."/>
            <person name="Xu P."/>
            <person name="Phillippy A.M."/>
            <person name="Geng X."/>
            <person name="Song L."/>
            <person name="Sun F."/>
            <person name="Li C."/>
            <person name="Wang X."/>
            <person name="Chen A."/>
            <person name="Jin Y."/>
            <person name="Yuan Z."/>
            <person name="Yang Y."/>
            <person name="Tan S."/>
            <person name="Peatman E."/>
            <person name="Lu J."/>
            <person name="Qin Z."/>
            <person name="Dunham R."/>
            <person name="Li Z."/>
            <person name="Sonstegard T."/>
            <person name="Feng J."/>
            <person name="Danzmann R.G."/>
            <person name="Schroeder S."/>
            <person name="Scheffler B."/>
            <person name="Duke M.V."/>
            <person name="Ballard L."/>
            <person name="Kucuktas H."/>
            <person name="Kaltenboeck L."/>
            <person name="Liu H."/>
            <person name="Armbruster J."/>
            <person name="Xie Y."/>
            <person name="Kirby M.L."/>
            <person name="Tian Y."/>
            <person name="Flanagan M.E."/>
            <person name="Mu W."/>
            <person name="Waldbieser G.C."/>
        </authorList>
    </citation>
    <scope>NUCLEOTIDE SEQUENCE [LARGE SCALE GENOMIC DNA]</scope>
    <source>
        <strain evidence="26">SDA103</strain>
    </source>
</reference>
<evidence type="ECO:0000259" key="22">
    <source>
        <dbReference type="PROSITE" id="PS50234"/>
    </source>
</evidence>
<dbReference type="FunFam" id="2.10.25.10:FF:000006">
    <property type="entry name" value="Versican core protein-like isoform 1"/>
    <property type="match status" value="1"/>
</dbReference>
<dbReference type="SMART" id="SM00181">
    <property type="entry name" value="EGF"/>
    <property type="match status" value="10"/>
</dbReference>
<dbReference type="STRING" id="7998.ENSIPUP00000010546"/>
<dbReference type="PROSITE" id="PS00022">
    <property type="entry name" value="EGF_1"/>
    <property type="match status" value="8"/>
</dbReference>
<dbReference type="Pfam" id="PF12661">
    <property type="entry name" value="hEGF"/>
    <property type="match status" value="1"/>
</dbReference>
<evidence type="ECO:0000256" key="5">
    <source>
        <dbReference type="ARBA" id="ARBA00022490"/>
    </source>
</evidence>
<dbReference type="Proteomes" id="UP000221080">
    <property type="component" value="Chromosome 7"/>
</dbReference>
<feature type="domain" description="Pentraxin (PTX)" evidence="25">
    <location>
        <begin position="1410"/>
        <end position="1614"/>
    </location>
</feature>
<keyword evidence="14 18" id="KW-1015">Disulfide bond</keyword>
<dbReference type="GO" id="GO:0005737">
    <property type="term" value="C:cytoplasm"/>
    <property type="evidence" value="ECO:0007669"/>
    <property type="project" value="UniProtKB-SubCell"/>
</dbReference>
<feature type="disulfide bond" evidence="19">
    <location>
        <begin position="1916"/>
        <end position="1943"/>
    </location>
</feature>
<feature type="domain" description="EGF-like" evidence="21">
    <location>
        <begin position="1293"/>
        <end position="1329"/>
    </location>
</feature>
<dbReference type="FunFam" id="2.10.25.10:FF:000425">
    <property type="entry name" value="Eyes shut homolog"/>
    <property type="match status" value="1"/>
</dbReference>
<dbReference type="PRINTS" id="PR00895">
    <property type="entry name" value="PENTAXIN"/>
</dbReference>
<evidence type="ECO:0000313" key="27">
    <source>
        <dbReference type="RefSeq" id="XP_017328050.1"/>
    </source>
</evidence>
<feature type="domain" description="Sushi" evidence="24">
    <location>
        <begin position="3083"/>
        <end position="3143"/>
    </location>
</feature>
<dbReference type="FunFam" id="2.10.25.10:FF:000143">
    <property type="entry name" value="Protein crumbs 1"/>
    <property type="match status" value="2"/>
</dbReference>
<dbReference type="SMART" id="SM00159">
    <property type="entry name" value="PTX"/>
    <property type="match status" value="1"/>
</dbReference>
<feature type="domain" description="Sushi" evidence="24">
    <location>
        <begin position="2966"/>
        <end position="3023"/>
    </location>
</feature>
<dbReference type="InterPro" id="IPR035976">
    <property type="entry name" value="Sushi/SCR/CCP_sf"/>
</dbReference>
<dbReference type="InterPro" id="IPR003410">
    <property type="entry name" value="HYR_dom"/>
</dbReference>
<dbReference type="Gene3D" id="2.10.70.10">
    <property type="entry name" value="Complement Module, domain 1"/>
    <property type="match status" value="34"/>
</dbReference>
<feature type="domain" description="Sushi" evidence="24">
    <location>
        <begin position="1772"/>
        <end position="1829"/>
    </location>
</feature>
<feature type="domain" description="EGF-like" evidence="21">
    <location>
        <begin position="1179"/>
        <end position="1215"/>
    </location>
</feature>
<dbReference type="InterPro" id="IPR011641">
    <property type="entry name" value="Tyr-kin_ephrin_A/B_rcpt-like"/>
</dbReference>
<evidence type="ECO:0000256" key="12">
    <source>
        <dbReference type="ARBA" id="ARBA00022889"/>
    </source>
</evidence>
<comment type="subcellular location">
    <subcellularLocation>
        <location evidence="3">Cytoplasm</location>
    </subcellularLocation>
    <subcellularLocation>
        <location evidence="2">Membrane</location>
        <topology evidence="2">Peripheral membrane protein</topology>
    </subcellularLocation>
    <subcellularLocation>
        <location evidence="1">Nucleus</location>
    </subcellularLocation>
    <subcellularLocation>
        <location evidence="4">Secreted</location>
    </subcellularLocation>
</comment>
<evidence type="ECO:0000256" key="17">
    <source>
        <dbReference type="ARBA" id="ARBA00067719"/>
    </source>
</evidence>
<evidence type="ECO:0000256" key="19">
    <source>
        <dbReference type="PROSITE-ProRule" id="PRU00302"/>
    </source>
</evidence>
<keyword evidence="13" id="KW-0472">Membrane</keyword>
<feature type="disulfide bond" evidence="19">
    <location>
        <begin position="2337"/>
        <end position="2364"/>
    </location>
</feature>
<gene>
    <name evidence="27 28" type="primary">svep1</name>
</gene>
<feature type="domain" description="Sushi" evidence="24">
    <location>
        <begin position="2071"/>
        <end position="2128"/>
    </location>
</feature>
<feature type="domain" description="Sushi" evidence="24">
    <location>
        <begin position="2909"/>
        <end position="2965"/>
    </location>
</feature>
<keyword evidence="8 19" id="KW-0768">Sushi</keyword>
<dbReference type="GO" id="GO:0048731">
    <property type="term" value="P:system development"/>
    <property type="evidence" value="ECO:0007669"/>
    <property type="project" value="UniProtKB-ARBA"/>
</dbReference>
<feature type="domain" description="EGF-like" evidence="21">
    <location>
        <begin position="1369"/>
        <end position="1405"/>
    </location>
</feature>
<dbReference type="SUPFAM" id="SSF53300">
    <property type="entry name" value="vWA-like"/>
    <property type="match status" value="1"/>
</dbReference>
<dbReference type="InterPro" id="IPR000742">
    <property type="entry name" value="EGF"/>
</dbReference>
<evidence type="ECO:0000256" key="6">
    <source>
        <dbReference type="ARBA" id="ARBA00022525"/>
    </source>
</evidence>
<evidence type="ECO:0000256" key="1">
    <source>
        <dbReference type="ARBA" id="ARBA00004123"/>
    </source>
</evidence>
<dbReference type="PROSITE" id="PS50026">
    <property type="entry name" value="EGF_3"/>
    <property type="match status" value="9"/>
</dbReference>
<dbReference type="Gene3D" id="2.10.50.10">
    <property type="entry name" value="Tumor Necrosis Factor Receptor, subunit A, domain 2"/>
    <property type="match status" value="3"/>
</dbReference>
<feature type="disulfide bond" evidence="19">
    <location>
        <begin position="1644"/>
        <end position="1671"/>
    </location>
</feature>
<keyword evidence="7 18" id="KW-0245">EGF-like domain</keyword>
<dbReference type="InterPro" id="IPR024731">
    <property type="entry name" value="NELL2-like_EGF"/>
</dbReference>
<dbReference type="Gene3D" id="2.60.120.200">
    <property type="match status" value="1"/>
</dbReference>
<feature type="disulfide bond" evidence="18">
    <location>
        <begin position="1319"/>
        <end position="1328"/>
    </location>
</feature>
<keyword evidence="10" id="KW-0677">Repeat</keyword>
<evidence type="ECO:0000256" key="16">
    <source>
        <dbReference type="ARBA" id="ARBA00023242"/>
    </source>
</evidence>
<dbReference type="SUPFAM" id="SSF57535">
    <property type="entry name" value="Complement control module/SCR domain"/>
    <property type="match status" value="34"/>
</dbReference>
<feature type="disulfide bond" evidence="18">
    <location>
        <begin position="1357"/>
        <end position="1366"/>
    </location>
</feature>
<feature type="domain" description="Sushi" evidence="24">
    <location>
        <begin position="2251"/>
        <end position="2308"/>
    </location>
</feature>
<comment type="caution">
    <text evidence="18">Lacks conserved residue(s) required for the propagation of feature annotation.</text>
</comment>
<dbReference type="FunFam" id="2.10.70.10:FF:000011">
    <property type="entry name" value="CUB and sushi domain-containing protein 3 isoform A"/>
    <property type="match status" value="2"/>
</dbReference>
<evidence type="ECO:0000256" key="3">
    <source>
        <dbReference type="ARBA" id="ARBA00004496"/>
    </source>
</evidence>
<dbReference type="InterPro" id="IPR018097">
    <property type="entry name" value="EGF_Ca-bd_CS"/>
</dbReference>
<feature type="disulfide bond" evidence="19">
    <location>
        <begin position="448"/>
        <end position="475"/>
    </location>
</feature>
<feature type="disulfide bond" evidence="19">
    <location>
        <begin position="2763"/>
        <end position="2790"/>
    </location>
</feature>
<feature type="domain" description="HYR" evidence="23">
    <location>
        <begin position="624"/>
        <end position="705"/>
    </location>
</feature>
<accession>A0A2D0RDT4</accession>
<dbReference type="RefSeq" id="XP_017328050.1">
    <property type="nucleotide sequence ID" value="XM_017472561.3"/>
</dbReference>
<feature type="disulfide bond" evidence="19">
    <location>
        <begin position="2010"/>
        <end position="2053"/>
    </location>
</feature>
<evidence type="ECO:0000259" key="21">
    <source>
        <dbReference type="PROSITE" id="PS50026"/>
    </source>
</evidence>
<feature type="domain" description="Sushi" evidence="24">
    <location>
        <begin position="3319"/>
        <end position="3381"/>
    </location>
</feature>
<keyword evidence="11" id="KW-0106">Calcium</keyword>
<evidence type="ECO:0000256" key="4">
    <source>
        <dbReference type="ARBA" id="ARBA00004613"/>
    </source>
</evidence>
<feature type="disulfide bond" evidence="18">
    <location>
        <begin position="1205"/>
        <end position="1214"/>
    </location>
</feature>
<feature type="disulfide bond" evidence="18">
    <location>
        <begin position="3490"/>
        <end position="3499"/>
    </location>
</feature>
<feature type="disulfide bond" evidence="19">
    <location>
        <begin position="2936"/>
        <end position="2963"/>
    </location>
</feature>